<organism evidence="10 11">
    <name type="scientific">Rotaria socialis</name>
    <dbReference type="NCBI Taxonomy" id="392032"/>
    <lineage>
        <taxon>Eukaryota</taxon>
        <taxon>Metazoa</taxon>
        <taxon>Spiralia</taxon>
        <taxon>Gnathifera</taxon>
        <taxon>Rotifera</taxon>
        <taxon>Eurotatoria</taxon>
        <taxon>Bdelloidea</taxon>
        <taxon>Philodinida</taxon>
        <taxon>Philodinidae</taxon>
        <taxon>Rotaria</taxon>
    </lineage>
</organism>
<dbReference type="InterPro" id="IPR001628">
    <property type="entry name" value="Znf_hrmn_rcpt"/>
</dbReference>
<dbReference type="SUPFAM" id="SSF48508">
    <property type="entry name" value="Nuclear receptor ligand-binding domain"/>
    <property type="match status" value="1"/>
</dbReference>
<keyword evidence="6" id="KW-0804">Transcription</keyword>
<evidence type="ECO:0000256" key="5">
    <source>
        <dbReference type="ARBA" id="ARBA00023125"/>
    </source>
</evidence>
<reference evidence="10" key="1">
    <citation type="submission" date="2021-02" db="EMBL/GenBank/DDBJ databases">
        <authorList>
            <person name="Nowell W R."/>
        </authorList>
    </citation>
    <scope>NUCLEOTIDE SEQUENCE</scope>
</reference>
<evidence type="ECO:0000256" key="2">
    <source>
        <dbReference type="ARBA" id="ARBA00022771"/>
    </source>
</evidence>
<evidence type="ECO:0000256" key="1">
    <source>
        <dbReference type="ARBA" id="ARBA00022723"/>
    </source>
</evidence>
<comment type="caution">
    <text evidence="10">The sequence shown here is derived from an EMBL/GenBank/DDBJ whole genome shotgun (WGS) entry which is preliminary data.</text>
</comment>
<keyword evidence="5" id="KW-0238">DNA-binding</keyword>
<dbReference type="GO" id="GO:0003700">
    <property type="term" value="F:DNA-binding transcription factor activity"/>
    <property type="evidence" value="ECO:0007669"/>
    <property type="project" value="InterPro"/>
</dbReference>
<dbReference type="PROSITE" id="PS00031">
    <property type="entry name" value="NUCLEAR_REC_DBD_1"/>
    <property type="match status" value="1"/>
</dbReference>
<gene>
    <name evidence="10" type="ORF">KIK155_LOCUS14600</name>
</gene>
<keyword evidence="8" id="KW-0539">Nucleus</keyword>
<dbReference type="Pfam" id="PF00105">
    <property type="entry name" value="zf-C4"/>
    <property type="match status" value="2"/>
</dbReference>
<dbReference type="GO" id="GO:0008270">
    <property type="term" value="F:zinc ion binding"/>
    <property type="evidence" value="ECO:0007669"/>
    <property type="project" value="UniProtKB-KW"/>
</dbReference>
<dbReference type="Gene3D" id="1.10.565.10">
    <property type="entry name" value="Retinoid X Receptor"/>
    <property type="match status" value="1"/>
</dbReference>
<accession>A0A818FXT1</accession>
<evidence type="ECO:0000256" key="3">
    <source>
        <dbReference type="ARBA" id="ARBA00022833"/>
    </source>
</evidence>
<proteinExistence type="predicted"/>
<dbReference type="GO" id="GO:0043565">
    <property type="term" value="F:sequence-specific DNA binding"/>
    <property type="evidence" value="ECO:0007669"/>
    <property type="project" value="InterPro"/>
</dbReference>
<dbReference type="PANTHER" id="PTHR48092">
    <property type="entry name" value="KNIRPS-RELATED PROTEIN-RELATED"/>
    <property type="match status" value="1"/>
</dbReference>
<evidence type="ECO:0000313" key="11">
    <source>
        <dbReference type="Proteomes" id="UP000663865"/>
    </source>
</evidence>
<feature type="domain" description="Nuclear receptor" evidence="9">
    <location>
        <begin position="225"/>
        <end position="302"/>
    </location>
</feature>
<evidence type="ECO:0000256" key="8">
    <source>
        <dbReference type="ARBA" id="ARBA00023242"/>
    </source>
</evidence>
<sequence>MQTMNITNDSTSIYPYSSLQFDCNHQELDETNTSTISVPASLDLASFKNHNYSSMLIMNHQQKQSINEDKDKIYPTVPATNFNSSTIQYGGHHCHLVYPLGHCQQTTMENSNGDNIDSTEGEKTKDNRNVLSNDLNEDEYCKICGDIASGWHCGAITCEACKKFFLRSISTCNGKKKYKCQRDLNCLVTKRSRTQCQYCRFQKCISVGMKAHESVGSKTEDLYKKLPCLICNASASGIHFGAVTCEACKGFFRRSIKENAPERYHCAENNNCEIISTSKITCRACRFRKCIEAGMSMSVFASINEIDIELSPAIREFVDKAFDAYLIYLKNHFYFCFIHRQDLPRCIPRFSNTSDKYEIISSSINSVIMVTLLRSKILTKSSSEIIHSIWNYWQAEPTLSMELNAHVPQLAQAENLFLSFESKLRHLRLDEKEFSLLLLMIITRNKLNVINGDNKLWSTYQYECVQAFSEYSQARRSKINREFSIEFYDIAFLVSQIRSLNHRVIECFMNLPWPYVRNLPSFFYRIYVPCCDSSLSVLNSSLYNNCVAL</sequence>
<keyword evidence="1" id="KW-0479">Metal-binding</keyword>
<dbReference type="Gene3D" id="3.30.50.10">
    <property type="entry name" value="Erythroid Transcription Factor GATA-1, subunit A"/>
    <property type="match status" value="2"/>
</dbReference>
<dbReference type="AlphaFoldDB" id="A0A818FXT1"/>
<keyword evidence="2" id="KW-0863">Zinc-finger</keyword>
<keyword evidence="3" id="KW-0862">Zinc</keyword>
<dbReference type="EMBL" id="CAJNYV010002480">
    <property type="protein sequence ID" value="CAF3482585.1"/>
    <property type="molecule type" value="Genomic_DNA"/>
</dbReference>
<keyword evidence="4" id="KW-0805">Transcription regulation</keyword>
<dbReference type="CDD" id="cd06916">
    <property type="entry name" value="NR_DBD_like"/>
    <property type="match status" value="2"/>
</dbReference>
<dbReference type="Proteomes" id="UP000663865">
    <property type="component" value="Unassembled WGS sequence"/>
</dbReference>
<dbReference type="InterPro" id="IPR035500">
    <property type="entry name" value="NHR-like_dom_sf"/>
</dbReference>
<feature type="domain" description="Nuclear receptor" evidence="9">
    <location>
        <begin position="138"/>
        <end position="216"/>
    </location>
</feature>
<evidence type="ECO:0000256" key="7">
    <source>
        <dbReference type="ARBA" id="ARBA00023170"/>
    </source>
</evidence>
<protein>
    <recommendedName>
        <fullName evidence="9">Nuclear receptor domain-containing protein</fullName>
    </recommendedName>
</protein>
<evidence type="ECO:0000256" key="4">
    <source>
        <dbReference type="ARBA" id="ARBA00023015"/>
    </source>
</evidence>
<dbReference type="PRINTS" id="PR00047">
    <property type="entry name" value="STROIDFINGER"/>
</dbReference>
<dbReference type="InterPro" id="IPR050200">
    <property type="entry name" value="Nuclear_hormone_rcpt_NR3"/>
</dbReference>
<dbReference type="InterPro" id="IPR013088">
    <property type="entry name" value="Znf_NHR/GATA"/>
</dbReference>
<evidence type="ECO:0000313" key="10">
    <source>
        <dbReference type="EMBL" id="CAF3482585.1"/>
    </source>
</evidence>
<evidence type="ECO:0000259" key="9">
    <source>
        <dbReference type="PROSITE" id="PS51030"/>
    </source>
</evidence>
<evidence type="ECO:0000256" key="6">
    <source>
        <dbReference type="ARBA" id="ARBA00023163"/>
    </source>
</evidence>
<name>A0A818FXT1_9BILA</name>
<dbReference type="SUPFAM" id="SSF57716">
    <property type="entry name" value="Glucocorticoid receptor-like (DNA-binding domain)"/>
    <property type="match status" value="2"/>
</dbReference>
<dbReference type="SMART" id="SM00399">
    <property type="entry name" value="ZnF_C4"/>
    <property type="match status" value="2"/>
</dbReference>
<dbReference type="PROSITE" id="PS51030">
    <property type="entry name" value="NUCLEAR_REC_DBD_2"/>
    <property type="match status" value="2"/>
</dbReference>
<keyword evidence="7" id="KW-0675">Receptor</keyword>